<gene>
    <name evidence="2" type="ORF">RRF57_007942</name>
</gene>
<feature type="compositionally biased region" description="Basic and acidic residues" evidence="1">
    <location>
        <begin position="101"/>
        <end position="122"/>
    </location>
</feature>
<name>A0AAN7ZB34_9PEZI</name>
<proteinExistence type="predicted"/>
<feature type="compositionally biased region" description="Polar residues" evidence="1">
    <location>
        <begin position="83"/>
        <end position="94"/>
    </location>
</feature>
<evidence type="ECO:0000256" key="1">
    <source>
        <dbReference type="SAM" id="MobiDB-lite"/>
    </source>
</evidence>
<sequence>MFREPRATTPSYATPHSNAPFVDTRPGRGDVNIFEDDDDIDFDINVADSGSDADIYDDDNDDEESGSELDGDDNSMADLGHDSYQTQSQESWQDGQAPEDEVWRGCEDIENHNPDVNIHVDDDAMTDADADAHETQSQGSSAPSEYPSTQPPWVTSGREQEFRVFEDK</sequence>
<feature type="compositionally biased region" description="Low complexity" evidence="1">
    <location>
        <begin position="43"/>
        <end position="53"/>
    </location>
</feature>
<feature type="compositionally biased region" description="Polar residues" evidence="1">
    <location>
        <begin position="135"/>
        <end position="153"/>
    </location>
</feature>
<feature type="compositionally biased region" description="Acidic residues" evidence="1">
    <location>
        <begin position="33"/>
        <end position="42"/>
    </location>
</feature>
<dbReference type="AlphaFoldDB" id="A0AAN7ZB34"/>
<protein>
    <submittedName>
        <fullName evidence="2">Uncharacterized protein</fullName>
    </submittedName>
</protein>
<dbReference type="Proteomes" id="UP001305414">
    <property type="component" value="Unassembled WGS sequence"/>
</dbReference>
<feature type="region of interest" description="Disordered" evidence="1">
    <location>
        <begin position="1"/>
        <end position="168"/>
    </location>
</feature>
<comment type="caution">
    <text evidence="2">The sequence shown here is derived from an EMBL/GenBank/DDBJ whole genome shotgun (WGS) entry which is preliminary data.</text>
</comment>
<reference evidence="2 3" key="1">
    <citation type="submission" date="2023-10" db="EMBL/GenBank/DDBJ databases">
        <title>Draft genome sequence of Xylaria bambusicola isolate GMP-LS, the root and basal stem rot pathogen of sugarcane in Indonesia.</title>
        <authorList>
            <person name="Selvaraj P."/>
            <person name="Muralishankar V."/>
            <person name="Muruganantham S."/>
            <person name="Sp S."/>
            <person name="Haryani S."/>
            <person name="Lau K.J.X."/>
            <person name="Naqvi N.I."/>
        </authorList>
    </citation>
    <scope>NUCLEOTIDE SEQUENCE [LARGE SCALE GENOMIC DNA]</scope>
    <source>
        <strain evidence="2">GMP-LS</strain>
    </source>
</reference>
<feature type="compositionally biased region" description="Basic and acidic residues" evidence="1">
    <location>
        <begin position="158"/>
        <end position="168"/>
    </location>
</feature>
<feature type="compositionally biased region" description="Polar residues" evidence="1">
    <location>
        <begin position="8"/>
        <end position="17"/>
    </location>
</feature>
<organism evidence="2 3">
    <name type="scientific">Xylaria bambusicola</name>
    <dbReference type="NCBI Taxonomy" id="326684"/>
    <lineage>
        <taxon>Eukaryota</taxon>
        <taxon>Fungi</taxon>
        <taxon>Dikarya</taxon>
        <taxon>Ascomycota</taxon>
        <taxon>Pezizomycotina</taxon>
        <taxon>Sordariomycetes</taxon>
        <taxon>Xylariomycetidae</taxon>
        <taxon>Xylariales</taxon>
        <taxon>Xylariaceae</taxon>
        <taxon>Xylaria</taxon>
    </lineage>
</organism>
<evidence type="ECO:0000313" key="2">
    <source>
        <dbReference type="EMBL" id="KAK5632228.1"/>
    </source>
</evidence>
<dbReference type="EMBL" id="JAWHQM010000023">
    <property type="protein sequence ID" value="KAK5632228.1"/>
    <property type="molecule type" value="Genomic_DNA"/>
</dbReference>
<accession>A0AAN7ZB34</accession>
<feature type="compositionally biased region" description="Acidic residues" evidence="1">
    <location>
        <begin position="54"/>
        <end position="75"/>
    </location>
</feature>
<keyword evidence="3" id="KW-1185">Reference proteome</keyword>
<evidence type="ECO:0000313" key="3">
    <source>
        <dbReference type="Proteomes" id="UP001305414"/>
    </source>
</evidence>